<dbReference type="GO" id="GO:0006886">
    <property type="term" value="P:intracellular protein transport"/>
    <property type="evidence" value="ECO:0007669"/>
    <property type="project" value="UniProtKB-UniRule"/>
</dbReference>
<comment type="function">
    <text evidence="1">May play a role in anterograde transport of membrane proteins from the endoplasmic reticulum to the Golgi.</text>
</comment>
<comment type="subcellular location">
    <subcellularLocation>
        <location evidence="1">Endoplasmic reticulum membrane</location>
        <topology evidence="1">Multi-pass membrane protein</topology>
    </subcellularLocation>
</comment>
<dbReference type="InParanoid" id="A0A059BF68"/>
<keyword evidence="1" id="KW-0256">Endoplasmic reticulum</keyword>
<feature type="transmembrane region" description="Helical" evidence="1">
    <location>
        <begin position="6"/>
        <end position="29"/>
    </location>
</feature>
<dbReference type="GO" id="GO:0005789">
    <property type="term" value="C:endoplasmic reticulum membrane"/>
    <property type="evidence" value="ECO:0000318"/>
    <property type="project" value="GO_Central"/>
</dbReference>
<evidence type="ECO:0000256" key="1">
    <source>
        <dbReference type="RuleBase" id="RU367026"/>
    </source>
</evidence>
<dbReference type="STRING" id="71139.A0A059BF68"/>
<keyword evidence="1" id="KW-0653">Protein transport</keyword>
<sequence length="149" mass="16996">MALVWVMLGNLAAMEAVMLLVLPAPGLDVLHRVLSSFTRGLLKPLLSVVPLCLFLLLDIHWKYETRPSCELESWCPPTVRLRDQKSVLKSQRNAFLIGTALAFYWLLYSVAHMVVKIEQLNQLLARLKDRDSRAVCGGIRKQTKWRLRG</sequence>
<dbReference type="Gramene" id="KCW64506">
    <property type="protein sequence ID" value="KCW64506"/>
    <property type="gene ID" value="EUGRSUZ_G02113"/>
</dbReference>
<protein>
    <recommendedName>
        <fullName evidence="1">Endoplasmic reticulum transmembrane protein</fullName>
    </recommendedName>
</protein>
<dbReference type="AlphaFoldDB" id="A0A059BF68"/>
<feature type="transmembrane region" description="Helical" evidence="1">
    <location>
        <begin position="41"/>
        <end position="61"/>
    </location>
</feature>
<dbReference type="InterPro" id="IPR008417">
    <property type="entry name" value="BAP29/BAP31"/>
</dbReference>
<dbReference type="GO" id="GO:0070973">
    <property type="term" value="P:protein localization to endoplasmic reticulum exit site"/>
    <property type="evidence" value="ECO:0000318"/>
    <property type="project" value="GO_Central"/>
</dbReference>
<dbReference type="eggNOG" id="ENOG502RZCD">
    <property type="taxonomic scope" value="Eukaryota"/>
</dbReference>
<dbReference type="GO" id="GO:0006888">
    <property type="term" value="P:endoplasmic reticulum to Golgi vesicle-mediated transport"/>
    <property type="evidence" value="ECO:0000318"/>
    <property type="project" value="GO_Central"/>
</dbReference>
<keyword evidence="1" id="KW-0813">Transport</keyword>
<comment type="similarity">
    <text evidence="1">Belongs to the BCAP29/BCAP31 family.</text>
</comment>
<name>A0A059BF68_EUCGR</name>
<reference evidence="2" key="1">
    <citation type="submission" date="2013-07" db="EMBL/GenBank/DDBJ databases">
        <title>The genome of Eucalyptus grandis.</title>
        <authorList>
            <person name="Schmutz J."/>
            <person name="Hayes R."/>
            <person name="Myburg A."/>
            <person name="Tuskan G."/>
            <person name="Grattapaglia D."/>
            <person name="Rokhsar D.S."/>
        </authorList>
    </citation>
    <scope>NUCLEOTIDE SEQUENCE</scope>
    <source>
        <tissue evidence="2">Leaf extractions</tissue>
    </source>
</reference>
<keyword evidence="1" id="KW-1133">Transmembrane helix</keyword>
<dbReference type="PANTHER" id="PTHR12701">
    <property type="entry name" value="BCR-ASSOCIATED PROTEIN, BAP"/>
    <property type="match status" value="1"/>
</dbReference>
<feature type="transmembrane region" description="Helical" evidence="1">
    <location>
        <begin position="94"/>
        <end position="115"/>
    </location>
</feature>
<keyword evidence="1" id="KW-0812">Transmembrane</keyword>
<keyword evidence="1" id="KW-0931">ER-Golgi transport</keyword>
<gene>
    <name evidence="2" type="ORF">EUGRSUZ_G02113</name>
</gene>
<organism evidence="2">
    <name type="scientific">Eucalyptus grandis</name>
    <name type="common">Flooded gum</name>
    <dbReference type="NCBI Taxonomy" id="71139"/>
    <lineage>
        <taxon>Eukaryota</taxon>
        <taxon>Viridiplantae</taxon>
        <taxon>Streptophyta</taxon>
        <taxon>Embryophyta</taxon>
        <taxon>Tracheophyta</taxon>
        <taxon>Spermatophyta</taxon>
        <taxon>Magnoliopsida</taxon>
        <taxon>eudicotyledons</taxon>
        <taxon>Gunneridae</taxon>
        <taxon>Pentapetalae</taxon>
        <taxon>rosids</taxon>
        <taxon>malvids</taxon>
        <taxon>Myrtales</taxon>
        <taxon>Myrtaceae</taxon>
        <taxon>Myrtoideae</taxon>
        <taxon>Eucalypteae</taxon>
        <taxon>Eucalyptus</taxon>
    </lineage>
</organism>
<dbReference type="KEGG" id="egr:104455630"/>
<evidence type="ECO:0000313" key="2">
    <source>
        <dbReference type="EMBL" id="KCW64506.1"/>
    </source>
</evidence>
<proteinExistence type="inferred from homology"/>
<accession>A0A059BF68</accession>
<dbReference type="OMA" id="SCELESW"/>
<dbReference type="EMBL" id="KK198759">
    <property type="protein sequence ID" value="KCW64506.1"/>
    <property type="molecule type" value="Genomic_DNA"/>
</dbReference>
<keyword evidence="1" id="KW-0472">Membrane</keyword>
<dbReference type="PANTHER" id="PTHR12701:SF12">
    <property type="entry name" value="ENDOPLASMIC RETICULUM TRANSMEMBRANE PROTEIN"/>
    <property type="match status" value="1"/>
</dbReference>